<keyword evidence="3" id="KW-1185">Reference proteome</keyword>
<name>A0A194VDK0_CYTMA</name>
<reference evidence="3" key="1">
    <citation type="submission" date="2014-12" db="EMBL/GenBank/DDBJ databases">
        <title>Genome Sequence of Valsa Canker Pathogens Uncovers a Specific Adaption of Colonization on Woody Bark.</title>
        <authorList>
            <person name="Yin Z."/>
            <person name="Liu H."/>
            <person name="Gao X."/>
            <person name="Li Z."/>
            <person name="Song N."/>
            <person name="Ke X."/>
            <person name="Dai Q."/>
            <person name="Wu Y."/>
            <person name="Sun Y."/>
            <person name="Xu J.-R."/>
            <person name="Kang Z.K."/>
            <person name="Wang L."/>
            <person name="Huang L."/>
        </authorList>
    </citation>
    <scope>NUCLEOTIDE SEQUENCE [LARGE SCALE GENOMIC DNA]</scope>
    <source>
        <strain evidence="3">SXYL134</strain>
    </source>
</reference>
<organism evidence="2 3">
    <name type="scientific">Cytospora mali</name>
    <name type="common">Apple Valsa canker fungus</name>
    <name type="synonym">Valsa mali</name>
    <dbReference type="NCBI Taxonomy" id="578113"/>
    <lineage>
        <taxon>Eukaryota</taxon>
        <taxon>Fungi</taxon>
        <taxon>Dikarya</taxon>
        <taxon>Ascomycota</taxon>
        <taxon>Pezizomycotina</taxon>
        <taxon>Sordariomycetes</taxon>
        <taxon>Sordariomycetidae</taxon>
        <taxon>Diaporthales</taxon>
        <taxon>Cytosporaceae</taxon>
        <taxon>Cytospora</taxon>
    </lineage>
</organism>
<proteinExistence type="predicted"/>
<protein>
    <submittedName>
        <fullName evidence="2">Uncharacterized protein</fullName>
    </submittedName>
</protein>
<dbReference type="Proteomes" id="UP000078576">
    <property type="component" value="Unassembled WGS sequence"/>
</dbReference>
<feature type="region of interest" description="Disordered" evidence="1">
    <location>
        <begin position="199"/>
        <end position="227"/>
    </location>
</feature>
<evidence type="ECO:0000313" key="3">
    <source>
        <dbReference type="Proteomes" id="UP000078576"/>
    </source>
</evidence>
<evidence type="ECO:0000256" key="1">
    <source>
        <dbReference type="SAM" id="MobiDB-lite"/>
    </source>
</evidence>
<evidence type="ECO:0000313" key="2">
    <source>
        <dbReference type="EMBL" id="KUI62077.1"/>
    </source>
</evidence>
<accession>A0A194VDK0</accession>
<gene>
    <name evidence="2" type="ORF">VP1G_11326</name>
</gene>
<feature type="compositionally biased region" description="Polar residues" evidence="1">
    <location>
        <begin position="202"/>
        <end position="216"/>
    </location>
</feature>
<dbReference type="EMBL" id="KN714798">
    <property type="protein sequence ID" value="KUI62077.1"/>
    <property type="molecule type" value="Genomic_DNA"/>
</dbReference>
<dbReference type="AlphaFoldDB" id="A0A194VDK0"/>
<sequence length="290" mass="32626">MSSRPIKRKLQDKVHIPIPQALLKSSRQGRPDNKAQVEHHRVQAIQLGVRTLLAEEVRVRLVVLLDDGAGLDQGRGPDEREADAAEREQPAVQEHLVLAPLGLDEGDEEGGYQPWIGETGQDGDLAGERRLVLGQLEVLVLRLAKKRILFSLAPRWLSWFNSVMALVWRKFGVGHVLWIRGVVALRYLLLDNEQSHDKVNAQHGQASPEDTSQCHSNRPHKRRADALQQPCYYQNRDSLTEEEQYRGEHQGGQSKQERGLPCRCLVSNQAGDRTEQQCSAGISSQEPIDM</sequence>